<gene>
    <name evidence="1" type="ORF">GIV68_29330</name>
</gene>
<keyword evidence="2" id="KW-1185">Reference proteome</keyword>
<sequence>MITTYKEKYGNGELRLGWASWDDGSMTRRSVKYAYTDSLGKVSRGSPEIPMEFLVDILEFALTQNEVSFGRGNKSPAVLQTCSGEELLEEFKGLKAALMQLQKLMMDMPWVSFQAPYDQIGGRYELVKNEIHKRRG</sequence>
<dbReference type="RefSeq" id="WP_236375420.1">
    <property type="nucleotide sequence ID" value="NZ_WKAT01000140.1"/>
</dbReference>
<evidence type="ECO:0000313" key="2">
    <source>
        <dbReference type="Proteomes" id="UP000814158"/>
    </source>
</evidence>
<evidence type="ECO:0000313" key="1">
    <source>
        <dbReference type="EMBL" id="MCF5548852.1"/>
    </source>
</evidence>
<reference evidence="1 2" key="1">
    <citation type="submission" date="2019-11" db="EMBL/GenBank/DDBJ databases">
        <title>Epiphytic Pseudomonas syringae from cherry orchards.</title>
        <authorList>
            <person name="Hulin M.T."/>
        </authorList>
    </citation>
    <scope>NUCLEOTIDE SEQUENCE [LARGE SCALE GENOMIC DNA]</scope>
    <source>
        <strain evidence="1 2">PA-3-2A</strain>
    </source>
</reference>
<comment type="caution">
    <text evidence="1">The sequence shown here is derived from an EMBL/GenBank/DDBJ whole genome shotgun (WGS) entry which is preliminary data.</text>
</comment>
<proteinExistence type="predicted"/>
<dbReference type="Proteomes" id="UP000814158">
    <property type="component" value="Unassembled WGS sequence"/>
</dbReference>
<organism evidence="1 2">
    <name type="scientific">Pseudomonas salomonii</name>
    <dbReference type="NCBI Taxonomy" id="191391"/>
    <lineage>
        <taxon>Bacteria</taxon>
        <taxon>Pseudomonadati</taxon>
        <taxon>Pseudomonadota</taxon>
        <taxon>Gammaproteobacteria</taxon>
        <taxon>Pseudomonadales</taxon>
        <taxon>Pseudomonadaceae</taxon>
        <taxon>Pseudomonas</taxon>
    </lineage>
</organism>
<dbReference type="EMBL" id="WKAT01000140">
    <property type="protein sequence ID" value="MCF5548852.1"/>
    <property type="molecule type" value="Genomic_DNA"/>
</dbReference>
<accession>A0ABS9GWK4</accession>
<protein>
    <submittedName>
        <fullName evidence="1">Uncharacterized protein</fullName>
    </submittedName>
</protein>
<name>A0ABS9GWK4_9PSED</name>